<sequence>MTWSILARDARTGAFGVLCASRALAVGAVVPYGAGRTGAIATQAFANPFFGVDGLRMLQEGCTAQDIVSALSTLDEGRDHRQVHVIDRAGRVAAHTGAACIEWSGSACGPDVSVAGNMLAGPLVVAETLKTYLAATDLDFDERLILAMEAGERAGGDKRGRQSCAIRIWTEAPFPSLDLRVDDHGEPLAELRRLWRLAHQGYVPFQTALPSRSNPAGFTDREAVYRMCSDYAEAWNARHPEQPPGLDSTVRLGSLCREPLP</sequence>
<dbReference type="InterPro" id="IPR029055">
    <property type="entry name" value="Ntn_hydrolases_N"/>
</dbReference>
<evidence type="ECO:0000313" key="1">
    <source>
        <dbReference type="EMBL" id="UZF88257.1"/>
    </source>
</evidence>
<dbReference type="Pfam" id="PF06267">
    <property type="entry name" value="DUF1028"/>
    <property type="match status" value="1"/>
</dbReference>
<protein>
    <submittedName>
        <fullName evidence="1">DUF1028 domain-containing protein</fullName>
    </submittedName>
</protein>
<organism evidence="1">
    <name type="scientific">Bosea sp. NBC_00436</name>
    <dbReference type="NCBI Taxonomy" id="2969620"/>
    <lineage>
        <taxon>Bacteria</taxon>
        <taxon>Pseudomonadati</taxon>
        <taxon>Pseudomonadota</taxon>
        <taxon>Alphaproteobacteria</taxon>
        <taxon>Hyphomicrobiales</taxon>
        <taxon>Boseaceae</taxon>
        <taxon>Bosea</taxon>
    </lineage>
</organism>
<name>A0A9E8CLS5_9HYPH</name>
<dbReference type="EMBL" id="CP102774">
    <property type="protein sequence ID" value="UZF88257.1"/>
    <property type="molecule type" value="Genomic_DNA"/>
</dbReference>
<proteinExistence type="predicted"/>
<reference evidence="1" key="1">
    <citation type="submission" date="2022-08" db="EMBL/GenBank/DDBJ databases">
        <title>Complete Genome Sequences of 2 Bosea sp. soil isolates.</title>
        <authorList>
            <person name="Alvarez Arevalo M."/>
            <person name="Sterndorff E.B."/>
            <person name="Faurdal D."/>
            <person name="Joergensen T.S."/>
            <person name="Weber T."/>
        </authorList>
    </citation>
    <scope>NUCLEOTIDE SEQUENCE</scope>
    <source>
        <strain evidence="1">NBC_00436</strain>
    </source>
</reference>
<dbReference type="InterPro" id="IPR010430">
    <property type="entry name" value="DUF1028"/>
</dbReference>
<accession>A0A9E8CLS5</accession>
<dbReference type="Gene3D" id="3.60.20.10">
    <property type="entry name" value="Glutamine Phosphoribosylpyrophosphate, subunit 1, domain 1"/>
    <property type="match status" value="1"/>
</dbReference>
<gene>
    <name evidence="1" type="ORF">NWE54_05570</name>
</gene>
<dbReference type="PANTHER" id="PTHR39328">
    <property type="entry name" value="BLL2871 PROTEIN"/>
    <property type="match status" value="1"/>
</dbReference>
<dbReference type="AlphaFoldDB" id="A0A9E8CLS5"/>
<dbReference type="PANTHER" id="PTHR39328:SF1">
    <property type="entry name" value="BLL2871 PROTEIN"/>
    <property type="match status" value="1"/>
</dbReference>
<dbReference type="SUPFAM" id="SSF56235">
    <property type="entry name" value="N-terminal nucleophile aminohydrolases (Ntn hydrolases)"/>
    <property type="match status" value="1"/>
</dbReference>